<dbReference type="eggNOG" id="arCOG12520">
    <property type="taxonomic scope" value="Archaea"/>
</dbReference>
<accession>H2C4I9</accession>
<dbReference type="RefSeq" id="WP_009072053.1">
    <property type="nucleotide sequence ID" value="NZ_JH597761.1"/>
</dbReference>
<evidence type="ECO:0000313" key="1">
    <source>
        <dbReference type="EMBL" id="EHP71007.1"/>
    </source>
</evidence>
<protein>
    <submittedName>
        <fullName evidence="1">Uncharacterized protein</fullName>
    </submittedName>
</protein>
<dbReference type="EMBL" id="JH597761">
    <property type="protein sequence ID" value="EHP71007.1"/>
    <property type="molecule type" value="Genomic_DNA"/>
</dbReference>
<proteinExistence type="predicted"/>
<dbReference type="OrthoDB" id="34770at2157"/>
<sequence>MKVNSFKVEKSKAEILWKFVESKGYSLSPLIRRKVEQILEQRQVPRRLEGGEPLIVVTVKLPQELQERINSYIKEMGGGYRKSDVLRTALYLIVEEITQQEDIKGNTIRA</sequence>
<reference evidence="1 2" key="1">
    <citation type="submission" date="2012-01" db="EMBL/GenBank/DDBJ databases">
        <title>Improved High-Quality Draft sequence of Metallosphaera yellowstonensis MK1.</title>
        <authorList>
            <consortium name="US DOE Joint Genome Institute"/>
            <person name="Lucas S."/>
            <person name="Han J."/>
            <person name="Cheng J.-F."/>
            <person name="Goodwin L."/>
            <person name="Pitluck S."/>
            <person name="Peters L."/>
            <person name="Teshima H."/>
            <person name="Detter J.C."/>
            <person name="Han C."/>
            <person name="Tapia R."/>
            <person name="Land M."/>
            <person name="Hauser L."/>
            <person name="Kyrpides N."/>
            <person name="Kozubal M."/>
            <person name="Macur R.E."/>
            <person name="Jay Z."/>
            <person name="Inskeep W."/>
            <person name="Woyke T."/>
        </authorList>
    </citation>
    <scope>NUCLEOTIDE SEQUENCE [LARGE SCALE GENOMIC DNA]</scope>
    <source>
        <strain evidence="1 2">MK1</strain>
    </source>
</reference>
<dbReference type="HOGENOM" id="CLU_2191018_0_0_2"/>
<gene>
    <name evidence="1" type="ORF">MetMK1DRAFT_00015110</name>
</gene>
<evidence type="ECO:0000313" key="2">
    <source>
        <dbReference type="Proteomes" id="UP000003980"/>
    </source>
</evidence>
<dbReference type="AlphaFoldDB" id="H2C4I9"/>
<keyword evidence="2" id="KW-1185">Reference proteome</keyword>
<name>H2C4I9_9CREN</name>
<dbReference type="Proteomes" id="UP000003980">
    <property type="component" value="Unassembled WGS sequence"/>
</dbReference>
<organism evidence="1 2">
    <name type="scientific">Metallosphaera yellowstonensis MK1</name>
    <dbReference type="NCBI Taxonomy" id="671065"/>
    <lineage>
        <taxon>Archaea</taxon>
        <taxon>Thermoproteota</taxon>
        <taxon>Thermoprotei</taxon>
        <taxon>Sulfolobales</taxon>
        <taxon>Sulfolobaceae</taxon>
        <taxon>Metallosphaera</taxon>
    </lineage>
</organism>